<name>G4T593_SERID</name>
<evidence type="ECO:0000313" key="6">
    <source>
        <dbReference type="EMBL" id="CCA66453.1"/>
    </source>
</evidence>
<dbReference type="InParanoid" id="G4T593"/>
<feature type="compositionally biased region" description="Polar residues" evidence="4">
    <location>
        <begin position="110"/>
        <end position="119"/>
    </location>
</feature>
<dbReference type="STRING" id="1109443.G4T593"/>
<dbReference type="InterPro" id="IPR001876">
    <property type="entry name" value="Znf_RanBP2"/>
</dbReference>
<feature type="region of interest" description="Disordered" evidence="4">
    <location>
        <begin position="98"/>
        <end position="119"/>
    </location>
</feature>
<evidence type="ECO:0000256" key="3">
    <source>
        <dbReference type="ARBA" id="ARBA00022833"/>
    </source>
</evidence>
<evidence type="ECO:0000256" key="1">
    <source>
        <dbReference type="ARBA" id="ARBA00022723"/>
    </source>
</evidence>
<evidence type="ECO:0000259" key="5">
    <source>
        <dbReference type="PROSITE" id="PS01358"/>
    </source>
</evidence>
<feature type="compositionally biased region" description="Basic and acidic residues" evidence="4">
    <location>
        <begin position="648"/>
        <end position="658"/>
    </location>
</feature>
<evidence type="ECO:0000256" key="4">
    <source>
        <dbReference type="SAM" id="MobiDB-lite"/>
    </source>
</evidence>
<evidence type="ECO:0000256" key="2">
    <source>
        <dbReference type="ARBA" id="ARBA00022771"/>
    </source>
</evidence>
<dbReference type="SUPFAM" id="SSF90209">
    <property type="entry name" value="Ran binding protein zinc finger-like"/>
    <property type="match status" value="1"/>
</dbReference>
<dbReference type="AlphaFoldDB" id="G4T593"/>
<comment type="caution">
    <text evidence="6">The sequence shown here is derived from an EMBL/GenBank/DDBJ whole genome shotgun (WGS) entry which is preliminary data.</text>
</comment>
<feature type="compositionally biased region" description="Polar residues" evidence="4">
    <location>
        <begin position="46"/>
        <end position="56"/>
    </location>
</feature>
<organism evidence="6 7">
    <name type="scientific">Serendipita indica (strain DSM 11827)</name>
    <name type="common">Root endophyte fungus</name>
    <name type="synonym">Piriformospora indica</name>
    <dbReference type="NCBI Taxonomy" id="1109443"/>
    <lineage>
        <taxon>Eukaryota</taxon>
        <taxon>Fungi</taxon>
        <taxon>Dikarya</taxon>
        <taxon>Basidiomycota</taxon>
        <taxon>Agaricomycotina</taxon>
        <taxon>Agaricomycetes</taxon>
        <taxon>Sebacinales</taxon>
        <taxon>Serendipitaceae</taxon>
        <taxon>Serendipita</taxon>
    </lineage>
</organism>
<dbReference type="HOGENOM" id="CLU_407161_0_0_1"/>
<dbReference type="PROSITE" id="PS01358">
    <property type="entry name" value="ZF_RANBP2_1"/>
    <property type="match status" value="1"/>
</dbReference>
<dbReference type="InterPro" id="IPR036443">
    <property type="entry name" value="Znf_RanBP2_sf"/>
</dbReference>
<accession>G4T593</accession>
<keyword evidence="3" id="KW-0862">Zinc</keyword>
<feature type="compositionally biased region" description="Polar residues" evidence="4">
    <location>
        <begin position="455"/>
        <end position="503"/>
    </location>
</feature>
<dbReference type="OrthoDB" id="448399at2759"/>
<reference evidence="6 7" key="1">
    <citation type="journal article" date="2011" name="PLoS Pathog.">
        <title>Endophytic Life Strategies Decoded by Genome and Transcriptome Analyses of the Mutualistic Root Symbiont Piriformospora indica.</title>
        <authorList>
            <person name="Zuccaro A."/>
            <person name="Lahrmann U."/>
            <person name="Guldener U."/>
            <person name="Langen G."/>
            <person name="Pfiffi S."/>
            <person name="Biedenkopf D."/>
            <person name="Wong P."/>
            <person name="Samans B."/>
            <person name="Grimm C."/>
            <person name="Basiewicz M."/>
            <person name="Murat C."/>
            <person name="Martin F."/>
            <person name="Kogel K.H."/>
        </authorList>
    </citation>
    <scope>NUCLEOTIDE SEQUENCE [LARGE SCALE GENOMIC DNA]</scope>
    <source>
        <strain evidence="6 7">DSM 11827</strain>
    </source>
</reference>
<evidence type="ECO:0000313" key="7">
    <source>
        <dbReference type="Proteomes" id="UP000007148"/>
    </source>
</evidence>
<dbReference type="eggNOG" id="ENOG502S8CH">
    <property type="taxonomic scope" value="Eukaryota"/>
</dbReference>
<keyword evidence="7" id="KW-1185">Reference proteome</keyword>
<keyword evidence="2" id="KW-0863">Zinc-finger</keyword>
<dbReference type="GO" id="GO:0008270">
    <property type="term" value="F:zinc ion binding"/>
    <property type="evidence" value="ECO:0007669"/>
    <property type="project" value="UniProtKB-KW"/>
</dbReference>
<feature type="region of interest" description="Disordered" evidence="4">
    <location>
        <begin position="429"/>
        <end position="589"/>
    </location>
</feature>
<dbReference type="Gene3D" id="4.10.1060.10">
    <property type="entry name" value="Zinc finger, RanBP2-type"/>
    <property type="match status" value="1"/>
</dbReference>
<feature type="compositionally biased region" description="Low complexity" evidence="4">
    <location>
        <begin position="511"/>
        <end position="536"/>
    </location>
</feature>
<dbReference type="Proteomes" id="UP000007148">
    <property type="component" value="Unassembled WGS sequence"/>
</dbReference>
<feature type="domain" description="RanBP2-type" evidence="5">
    <location>
        <begin position="321"/>
        <end position="340"/>
    </location>
</feature>
<feature type="region of interest" description="Disordered" evidence="4">
    <location>
        <begin position="1"/>
        <end position="58"/>
    </location>
</feature>
<feature type="region of interest" description="Disordered" evidence="4">
    <location>
        <begin position="635"/>
        <end position="675"/>
    </location>
</feature>
<protein>
    <recommendedName>
        <fullName evidence="5">RanBP2-type domain-containing protein</fullName>
    </recommendedName>
</protein>
<sequence length="675" mass="70839">MVGKSANRQVPPHQRIEAKDLFVQDGSDDVAGHRSFGAVGQAPPRFTQQQPHQPASTARGISMDDASLQALGGIEELNAIQQAVKAHQSNAAAAAVASRNVSSNNDQKRNVSSSSFGHGSTQLLIPTTLGNSPPTPMVHPPVVINHKSKPPTTPTAHGMHGFTSPTSPAFVVRSPPIAGQNTYLAHQQYQQHHHQQRQFVMPTSYAALPGTTSSTSYAGISPPRTSTPAYTSSILHAPATKPPSLLTPSGRTFALGGRVRNVSDELNPILMFWPDNEPLPLACQIRPPAAVLMALGGVHGPPPPILNTGNKGPIDAQPGDWVCGKCDYLNWRRRRVCANCFPHAEGNTEGTKHSTAEVQERVALLASVLLHQQQQVQVQQQQIQAQQQAAAALLASNASGLNGIQMNSMNTPGTSHATALTSQRDALNGYGQTVPATRSSTAHTMNLPPRLGGSMDQTLPRFSNASTTSLPSMTSLVSTSSFVPNGNTQTRAQSNGHNSQNLRVATDFEVAPGSGRPSPPSARSSISAGSSASLSLPDDHATPSPLPLLPSFLQEVVGASDAESQSQSSSSLRGSPSPPSSTSASVSSSSFHRMSFSRSSDVVYQPSPKAAAVAGHGETAGLRTVGSMDLVSGAGGWKEASHASTGRIGHDYPSELGRRPSQSSIWSLGYPPEKQ</sequence>
<proteinExistence type="predicted"/>
<feature type="compositionally biased region" description="Low complexity" evidence="4">
    <location>
        <begin position="549"/>
        <end position="589"/>
    </location>
</feature>
<feature type="compositionally biased region" description="Polar residues" evidence="4">
    <location>
        <begin position="429"/>
        <end position="444"/>
    </location>
</feature>
<dbReference type="EMBL" id="CAFZ01000002">
    <property type="protein sequence ID" value="CCA66453.1"/>
    <property type="molecule type" value="Genomic_DNA"/>
</dbReference>
<gene>
    <name evidence="6" type="ORF">PIIN_00139</name>
</gene>
<keyword evidence="1" id="KW-0479">Metal-binding</keyword>